<name>A0A8T0MZ15_PANVG</name>
<dbReference type="EMBL" id="CM029054">
    <property type="protein sequence ID" value="KAG2541948.1"/>
    <property type="molecule type" value="Genomic_DNA"/>
</dbReference>
<accession>A0A8T0MZ15</accession>
<evidence type="ECO:0000313" key="1">
    <source>
        <dbReference type="EMBL" id="KAG2541948.1"/>
    </source>
</evidence>
<organism evidence="1 2">
    <name type="scientific">Panicum virgatum</name>
    <name type="common">Blackwell switchgrass</name>
    <dbReference type="NCBI Taxonomy" id="38727"/>
    <lineage>
        <taxon>Eukaryota</taxon>
        <taxon>Viridiplantae</taxon>
        <taxon>Streptophyta</taxon>
        <taxon>Embryophyta</taxon>
        <taxon>Tracheophyta</taxon>
        <taxon>Spermatophyta</taxon>
        <taxon>Magnoliopsida</taxon>
        <taxon>Liliopsida</taxon>
        <taxon>Poales</taxon>
        <taxon>Poaceae</taxon>
        <taxon>PACMAD clade</taxon>
        <taxon>Panicoideae</taxon>
        <taxon>Panicodae</taxon>
        <taxon>Paniceae</taxon>
        <taxon>Panicinae</taxon>
        <taxon>Panicum</taxon>
        <taxon>Panicum sect. Hiantes</taxon>
    </lineage>
</organism>
<proteinExistence type="predicted"/>
<sequence>MQTEVQADGGGCFRSTASPGRVVVSSCRSVTWRRASRKAARDTATRWSRVKRPSVCVRTSRPMLVSELEPTLFTPRTLTWKTCRLVEACHLDSGAGAFPSWRNGDKMRWNELGAVWIITTSMEGAFCTAGSTEHFCS</sequence>
<dbReference type="Proteomes" id="UP000823388">
    <property type="component" value="Chromosome 9N"/>
</dbReference>
<comment type="caution">
    <text evidence="1">The sequence shown here is derived from an EMBL/GenBank/DDBJ whole genome shotgun (WGS) entry which is preliminary data.</text>
</comment>
<protein>
    <submittedName>
        <fullName evidence="1">Uncharacterized protein</fullName>
    </submittedName>
</protein>
<evidence type="ECO:0000313" key="2">
    <source>
        <dbReference type="Proteomes" id="UP000823388"/>
    </source>
</evidence>
<gene>
    <name evidence="1" type="ORF">PVAP13_9NG666500</name>
</gene>
<keyword evidence="2" id="KW-1185">Reference proteome</keyword>
<reference evidence="1" key="1">
    <citation type="submission" date="2020-05" db="EMBL/GenBank/DDBJ databases">
        <title>WGS assembly of Panicum virgatum.</title>
        <authorList>
            <person name="Lovell J.T."/>
            <person name="Jenkins J."/>
            <person name="Shu S."/>
            <person name="Juenger T.E."/>
            <person name="Schmutz J."/>
        </authorList>
    </citation>
    <scope>NUCLEOTIDE SEQUENCE</scope>
    <source>
        <strain evidence="1">AP13</strain>
    </source>
</reference>
<dbReference type="AlphaFoldDB" id="A0A8T0MZ15"/>